<feature type="binding site" evidence="6">
    <location>
        <position position="280"/>
    </location>
    <ligand>
        <name>substrate</name>
    </ligand>
</feature>
<dbReference type="InterPro" id="IPR004722">
    <property type="entry name" value="DHOase"/>
</dbReference>
<evidence type="ECO:0000256" key="3">
    <source>
        <dbReference type="ARBA" id="ARBA00022723"/>
    </source>
</evidence>
<dbReference type="PANTHER" id="PTHR43668">
    <property type="entry name" value="ALLANTOINASE"/>
    <property type="match status" value="1"/>
</dbReference>
<dbReference type="SUPFAM" id="SSF51556">
    <property type="entry name" value="Metallo-dependent hydrolases"/>
    <property type="match status" value="1"/>
</dbReference>
<dbReference type="PROSITE" id="PS00483">
    <property type="entry name" value="DIHYDROOROTASE_2"/>
    <property type="match status" value="1"/>
</dbReference>
<feature type="domain" description="Dihydroorotase catalytic" evidence="7">
    <location>
        <begin position="54"/>
        <end position="238"/>
    </location>
</feature>
<feature type="binding site" evidence="6">
    <location>
        <position position="311"/>
    </location>
    <ligand>
        <name>substrate</name>
    </ligand>
</feature>
<dbReference type="GO" id="GO:0004151">
    <property type="term" value="F:dihydroorotase activity"/>
    <property type="evidence" value="ECO:0007669"/>
    <property type="project" value="UniProtKB-UniRule"/>
</dbReference>
<dbReference type="Gene3D" id="2.30.40.10">
    <property type="entry name" value="Urease, subunit C, domain 1"/>
    <property type="match status" value="1"/>
</dbReference>
<dbReference type="GO" id="GO:0008270">
    <property type="term" value="F:zinc ion binding"/>
    <property type="evidence" value="ECO:0007669"/>
    <property type="project" value="UniProtKB-UniRule"/>
</dbReference>
<evidence type="ECO:0000256" key="6">
    <source>
        <dbReference type="HAMAP-Rule" id="MF_00220"/>
    </source>
</evidence>
<keyword evidence="4 6" id="KW-0378">Hydrolase</keyword>
<evidence type="ECO:0000256" key="4">
    <source>
        <dbReference type="ARBA" id="ARBA00022801"/>
    </source>
</evidence>
<dbReference type="InterPro" id="IPR032466">
    <property type="entry name" value="Metal_Hydrolase"/>
</dbReference>
<dbReference type="InterPro" id="IPR011059">
    <property type="entry name" value="Metal-dep_hydrolase_composite"/>
</dbReference>
<feature type="binding site" evidence="6">
    <location>
        <begin position="64"/>
        <end position="66"/>
    </location>
    <ligand>
        <name>substrate</name>
    </ligand>
</feature>
<dbReference type="EC" id="3.5.2.3" evidence="6"/>
<dbReference type="EMBL" id="DVLU01000030">
    <property type="protein sequence ID" value="HIT84991.1"/>
    <property type="molecule type" value="Genomic_DNA"/>
</dbReference>
<comment type="pathway">
    <text evidence="6">Pyrimidine metabolism; UMP biosynthesis via de novo pathway; (S)-dihydroorotate from bicarbonate: step 3/3.</text>
</comment>
<dbReference type="HAMAP" id="MF_00220_B">
    <property type="entry name" value="PyrC_classI_B"/>
    <property type="match status" value="1"/>
</dbReference>
<dbReference type="Gene3D" id="3.20.20.140">
    <property type="entry name" value="Metal-dependent hydrolases"/>
    <property type="match status" value="1"/>
</dbReference>
<evidence type="ECO:0000259" key="7">
    <source>
        <dbReference type="Pfam" id="PF12890"/>
    </source>
</evidence>
<feature type="active site" evidence="6">
    <location>
        <position position="307"/>
    </location>
</feature>
<dbReference type="Pfam" id="PF12890">
    <property type="entry name" value="DHOase"/>
    <property type="match status" value="1"/>
</dbReference>
<comment type="caution">
    <text evidence="6">Lacks conserved residue(s) required for the propagation of feature annotation.</text>
</comment>
<feature type="binding site" evidence="6">
    <location>
        <position position="234"/>
    </location>
    <ligand>
        <name>Zn(2+)</name>
        <dbReference type="ChEBI" id="CHEBI:29105"/>
        <label>2</label>
    </ligand>
</feature>
<evidence type="ECO:0000256" key="1">
    <source>
        <dbReference type="ARBA" id="ARBA00002368"/>
    </source>
</evidence>
<dbReference type="GO" id="GO:0004038">
    <property type="term" value="F:allantoinase activity"/>
    <property type="evidence" value="ECO:0007669"/>
    <property type="project" value="TreeGrafter"/>
</dbReference>
<keyword evidence="6" id="KW-0862">Zinc</keyword>
<accession>A0A9D1KQG2</accession>
<comment type="caution">
    <text evidence="8">The sequence shown here is derived from an EMBL/GenBank/DDBJ whole genome shotgun (WGS) entry which is preliminary data.</text>
</comment>
<dbReference type="PROSITE" id="PS00482">
    <property type="entry name" value="DIHYDROOROTASE_1"/>
    <property type="match status" value="1"/>
</dbReference>
<organism evidence="8 9">
    <name type="scientific">Candidatus Ornithomonoglobus intestinigallinarum</name>
    <dbReference type="NCBI Taxonomy" id="2840894"/>
    <lineage>
        <taxon>Bacteria</taxon>
        <taxon>Bacillati</taxon>
        <taxon>Bacillota</taxon>
        <taxon>Clostridia</taxon>
        <taxon>Candidatus Ornithomonoglobus</taxon>
    </lineage>
</organism>
<dbReference type="Proteomes" id="UP000824165">
    <property type="component" value="Unassembled WGS sequence"/>
</dbReference>
<reference evidence="8" key="2">
    <citation type="journal article" date="2021" name="PeerJ">
        <title>Extensive microbial diversity within the chicken gut microbiome revealed by metagenomics and culture.</title>
        <authorList>
            <person name="Gilroy R."/>
            <person name="Ravi A."/>
            <person name="Getino M."/>
            <person name="Pursley I."/>
            <person name="Horton D.L."/>
            <person name="Alikhan N.F."/>
            <person name="Baker D."/>
            <person name="Gharbi K."/>
            <person name="Hall N."/>
            <person name="Watson M."/>
            <person name="Adriaenssens E.M."/>
            <person name="Foster-Nyarko E."/>
            <person name="Jarju S."/>
            <person name="Secka A."/>
            <person name="Antonio M."/>
            <person name="Oren A."/>
            <person name="Chaudhuri R.R."/>
            <person name="La Ragione R."/>
            <person name="Hildebrand F."/>
            <person name="Pallen M.J."/>
        </authorList>
    </citation>
    <scope>NUCLEOTIDE SEQUENCE</scope>
    <source>
        <strain evidence="8">CHK181-108</strain>
    </source>
</reference>
<dbReference type="InterPro" id="IPR024403">
    <property type="entry name" value="DHOase_cat"/>
</dbReference>
<dbReference type="InterPro" id="IPR002195">
    <property type="entry name" value="Dihydroorotase_CS"/>
</dbReference>
<gene>
    <name evidence="6" type="primary">pyrC</name>
    <name evidence="8" type="ORF">IAA60_03680</name>
</gene>
<evidence type="ECO:0000256" key="5">
    <source>
        <dbReference type="ARBA" id="ARBA00022975"/>
    </source>
</evidence>
<feature type="binding site" evidence="6">
    <location>
        <position position="154"/>
    </location>
    <ligand>
        <name>Zn(2+)</name>
        <dbReference type="ChEBI" id="CHEBI:29105"/>
        <label>1</label>
    </ligand>
</feature>
<feature type="binding site" evidence="6">
    <location>
        <position position="64"/>
    </location>
    <ligand>
        <name>Zn(2+)</name>
        <dbReference type="ChEBI" id="CHEBI:29105"/>
        <label>1</label>
    </ligand>
</feature>
<feature type="binding site" evidence="6">
    <location>
        <position position="181"/>
    </location>
    <ligand>
        <name>Zn(2+)</name>
        <dbReference type="ChEBI" id="CHEBI:29105"/>
        <label>2</label>
    </ligand>
</feature>
<feature type="binding site" evidence="6">
    <location>
        <position position="96"/>
    </location>
    <ligand>
        <name>substrate</name>
    </ligand>
</feature>
<dbReference type="InterPro" id="IPR050138">
    <property type="entry name" value="DHOase/Allantoinase_Hydrolase"/>
</dbReference>
<dbReference type="AlphaFoldDB" id="A0A9D1KQG2"/>
<dbReference type="NCBIfam" id="TIGR00857">
    <property type="entry name" value="pyrC_multi"/>
    <property type="match status" value="1"/>
</dbReference>
<dbReference type="GO" id="GO:0005737">
    <property type="term" value="C:cytoplasm"/>
    <property type="evidence" value="ECO:0007669"/>
    <property type="project" value="TreeGrafter"/>
</dbReference>
<sequence length="430" mass="45907">MKILIKNGHVIDPANGRDEELDILINDGVIAEVGKSIETDDFELEVIDASGLTVTPGLVDMHVHLREPGFEYKEDIESGTRAAAAGGVTSVACMPNTSPAADNAAVITYIKERAKEAGYADVYPIGAVSKGLKGKELAEIGEMKFAGAAAISDDGMPVTESGLMRRAMEYSKMFDIKVISHCEDFGLADGGYMNEGPTATAMGLRGISRAAEEVMVSRDIIIAETIGAPVHIAHVSTRGSVELVRQAKARGVKVTCETCPHYFSLTDKACEGFNTNAKMNPPLRTDDDVAAIKEGLRDGTIDCIVTDHAPHHIDEKNCEFGHALNGIVGLETSLGLGIKNLVNEGVLTLPQLIEKMSVNPSRVLGIPKGTLSAGAQADVTIFDPDKEWTVDISKFMSKSKNSPFDGEVLFGKPQYVVFCGELVVNQGVMV</sequence>
<keyword evidence="5 6" id="KW-0665">Pyrimidine biosynthesis</keyword>
<evidence type="ECO:0000256" key="2">
    <source>
        <dbReference type="ARBA" id="ARBA00010286"/>
    </source>
</evidence>
<protein>
    <recommendedName>
        <fullName evidence="6">Dihydroorotase</fullName>
        <shortName evidence="6">DHOase</shortName>
        <ecNumber evidence="6">3.5.2.3</ecNumber>
    </recommendedName>
</protein>
<feature type="binding site" evidence="6">
    <location>
        <position position="154"/>
    </location>
    <ligand>
        <name>Zn(2+)</name>
        <dbReference type="ChEBI" id="CHEBI:29105"/>
        <label>2</label>
    </ligand>
</feature>
<comment type="catalytic activity">
    <reaction evidence="6">
        <text>(S)-dihydroorotate + H2O = N-carbamoyl-L-aspartate + H(+)</text>
        <dbReference type="Rhea" id="RHEA:24296"/>
        <dbReference type="ChEBI" id="CHEBI:15377"/>
        <dbReference type="ChEBI" id="CHEBI:15378"/>
        <dbReference type="ChEBI" id="CHEBI:30864"/>
        <dbReference type="ChEBI" id="CHEBI:32814"/>
        <dbReference type="EC" id="3.5.2.3"/>
    </reaction>
</comment>
<proteinExistence type="inferred from homology"/>
<feature type="binding site" evidence="6">
    <location>
        <position position="62"/>
    </location>
    <ligand>
        <name>Zn(2+)</name>
        <dbReference type="ChEBI" id="CHEBI:29105"/>
        <label>1</label>
    </ligand>
</feature>
<keyword evidence="3 6" id="KW-0479">Metal-binding</keyword>
<reference evidence="8" key="1">
    <citation type="submission" date="2020-10" db="EMBL/GenBank/DDBJ databases">
        <authorList>
            <person name="Gilroy R."/>
        </authorList>
    </citation>
    <scope>NUCLEOTIDE SEQUENCE</scope>
    <source>
        <strain evidence="8">CHK181-108</strain>
    </source>
</reference>
<comment type="similarity">
    <text evidence="2 6">Belongs to the metallo-dependent hydrolases superfamily. DHOase family. Class I DHOase subfamily.</text>
</comment>
<name>A0A9D1KQG2_9FIRM</name>
<dbReference type="PANTHER" id="PTHR43668:SF2">
    <property type="entry name" value="ALLANTOINASE"/>
    <property type="match status" value="1"/>
</dbReference>
<dbReference type="CDD" id="cd01317">
    <property type="entry name" value="DHOase_IIa"/>
    <property type="match status" value="1"/>
</dbReference>
<feature type="binding site" evidence="6">
    <location>
        <position position="307"/>
    </location>
    <ligand>
        <name>Zn(2+)</name>
        <dbReference type="ChEBI" id="CHEBI:29105"/>
        <label>1</label>
    </ligand>
</feature>
<dbReference type="SUPFAM" id="SSF51338">
    <property type="entry name" value="Composite domain of metallo-dependent hydrolases"/>
    <property type="match status" value="1"/>
</dbReference>
<comment type="cofactor">
    <cofactor evidence="6">
        <name>Zn(2+)</name>
        <dbReference type="ChEBI" id="CHEBI:29105"/>
    </cofactor>
    <text evidence="6">Binds 2 Zn(2+) ions per subunit.</text>
</comment>
<dbReference type="GO" id="GO:0044205">
    <property type="term" value="P:'de novo' UMP biosynthetic process"/>
    <property type="evidence" value="ECO:0007669"/>
    <property type="project" value="UniProtKB-UniRule"/>
</dbReference>
<evidence type="ECO:0000313" key="8">
    <source>
        <dbReference type="EMBL" id="HIT84991.1"/>
    </source>
</evidence>
<comment type="function">
    <text evidence="1 6">Catalyzes the reversible cyclization of carbamoyl aspartate to dihydroorotate.</text>
</comment>
<dbReference type="GO" id="GO:0006145">
    <property type="term" value="P:purine nucleobase catabolic process"/>
    <property type="evidence" value="ECO:0007669"/>
    <property type="project" value="TreeGrafter"/>
</dbReference>
<evidence type="ECO:0000313" key="9">
    <source>
        <dbReference type="Proteomes" id="UP000824165"/>
    </source>
</evidence>